<dbReference type="InterPro" id="IPR000792">
    <property type="entry name" value="Tscrpt_reg_LuxR_C"/>
</dbReference>
<evidence type="ECO:0000313" key="9">
    <source>
        <dbReference type="Proteomes" id="UP000325161"/>
    </source>
</evidence>
<evidence type="ECO:0000259" key="6">
    <source>
        <dbReference type="PROSITE" id="PS50043"/>
    </source>
</evidence>
<name>A0A5C0AZJ6_9BURK</name>
<organism evidence="8 9">
    <name type="scientific">Pigmentiphaga aceris</name>
    <dbReference type="NCBI Taxonomy" id="1940612"/>
    <lineage>
        <taxon>Bacteria</taxon>
        <taxon>Pseudomonadati</taxon>
        <taxon>Pseudomonadota</taxon>
        <taxon>Betaproteobacteria</taxon>
        <taxon>Burkholderiales</taxon>
        <taxon>Alcaligenaceae</taxon>
        <taxon>Pigmentiphaga</taxon>
    </lineage>
</organism>
<dbReference type="KEGG" id="pacr:FXN63_10870"/>
<proteinExistence type="predicted"/>
<dbReference type="Gene3D" id="3.40.50.2300">
    <property type="match status" value="1"/>
</dbReference>
<dbReference type="SUPFAM" id="SSF46894">
    <property type="entry name" value="C-terminal effector domain of the bipartite response regulators"/>
    <property type="match status" value="1"/>
</dbReference>
<feature type="domain" description="HTH luxR-type" evidence="6">
    <location>
        <begin position="150"/>
        <end position="215"/>
    </location>
</feature>
<dbReference type="GO" id="GO:0003677">
    <property type="term" value="F:DNA binding"/>
    <property type="evidence" value="ECO:0007669"/>
    <property type="project" value="UniProtKB-KW"/>
</dbReference>
<dbReference type="OrthoDB" id="9816469at2"/>
<dbReference type="Pfam" id="PF00196">
    <property type="entry name" value="GerE"/>
    <property type="match status" value="1"/>
</dbReference>
<dbReference type="SMART" id="SM00448">
    <property type="entry name" value="REC"/>
    <property type="match status" value="1"/>
</dbReference>
<dbReference type="EMBL" id="CP043046">
    <property type="protein sequence ID" value="QEI06280.1"/>
    <property type="molecule type" value="Genomic_DNA"/>
</dbReference>
<keyword evidence="4" id="KW-0804">Transcription</keyword>
<dbReference type="PROSITE" id="PS00622">
    <property type="entry name" value="HTH_LUXR_1"/>
    <property type="match status" value="1"/>
</dbReference>
<dbReference type="SUPFAM" id="SSF52172">
    <property type="entry name" value="CheY-like"/>
    <property type="match status" value="1"/>
</dbReference>
<sequence>MSFESLASVTTSTRILLVDDHPLVRDGLRARLDAMPNVTVVGEAENASEALRLADSVKPHLTLMDIGMKGVNGIELAGLFHARFPDIAVVMLSMHGNLEYVRQTAQAGARGYVLKDAPAHEIVTAIDTVMNGGMYYSAAIAARLVQATASTDPRDTLTARENDILARIGRGMANKQIAAEVGLSVRTVETHRLNIKRKLGIEGQAELIRYAVENCPE</sequence>
<dbReference type="Pfam" id="PF00072">
    <property type="entry name" value="Response_reg"/>
    <property type="match status" value="1"/>
</dbReference>
<dbReference type="GO" id="GO:0006355">
    <property type="term" value="P:regulation of DNA-templated transcription"/>
    <property type="evidence" value="ECO:0007669"/>
    <property type="project" value="InterPro"/>
</dbReference>
<dbReference type="PROSITE" id="PS50043">
    <property type="entry name" value="HTH_LUXR_2"/>
    <property type="match status" value="1"/>
</dbReference>
<gene>
    <name evidence="8" type="ORF">FXN63_10870</name>
</gene>
<feature type="domain" description="Response regulatory" evidence="7">
    <location>
        <begin position="14"/>
        <end position="130"/>
    </location>
</feature>
<dbReference type="Proteomes" id="UP000325161">
    <property type="component" value="Chromosome"/>
</dbReference>
<evidence type="ECO:0000256" key="5">
    <source>
        <dbReference type="PROSITE-ProRule" id="PRU00169"/>
    </source>
</evidence>
<evidence type="ECO:0000256" key="1">
    <source>
        <dbReference type="ARBA" id="ARBA00022553"/>
    </source>
</evidence>
<dbReference type="InterPro" id="IPR011006">
    <property type="entry name" value="CheY-like_superfamily"/>
</dbReference>
<evidence type="ECO:0000256" key="3">
    <source>
        <dbReference type="ARBA" id="ARBA00023125"/>
    </source>
</evidence>
<keyword evidence="9" id="KW-1185">Reference proteome</keyword>
<dbReference type="PROSITE" id="PS50110">
    <property type="entry name" value="RESPONSE_REGULATORY"/>
    <property type="match status" value="1"/>
</dbReference>
<dbReference type="PRINTS" id="PR00038">
    <property type="entry name" value="HTHLUXR"/>
</dbReference>
<keyword evidence="3" id="KW-0238">DNA-binding</keyword>
<accession>A0A5C0AZJ6</accession>
<dbReference type="AlphaFoldDB" id="A0A5C0AZJ6"/>
<dbReference type="GO" id="GO:0000160">
    <property type="term" value="P:phosphorelay signal transduction system"/>
    <property type="evidence" value="ECO:0007669"/>
    <property type="project" value="InterPro"/>
</dbReference>
<dbReference type="PANTHER" id="PTHR43214">
    <property type="entry name" value="TWO-COMPONENT RESPONSE REGULATOR"/>
    <property type="match status" value="1"/>
</dbReference>
<dbReference type="InterPro" id="IPR058245">
    <property type="entry name" value="NreC/VraR/RcsB-like_REC"/>
</dbReference>
<dbReference type="CDD" id="cd17535">
    <property type="entry name" value="REC_NarL-like"/>
    <property type="match status" value="1"/>
</dbReference>
<dbReference type="CDD" id="cd06170">
    <property type="entry name" value="LuxR_C_like"/>
    <property type="match status" value="1"/>
</dbReference>
<evidence type="ECO:0000259" key="7">
    <source>
        <dbReference type="PROSITE" id="PS50110"/>
    </source>
</evidence>
<reference evidence="8 9" key="1">
    <citation type="submission" date="2019-08" db="EMBL/GenBank/DDBJ databases">
        <title>Amphibian skin-associated Pigmentiphaga: genome sequence and occurrence across geography and hosts.</title>
        <authorList>
            <person name="Bletz M.C."/>
            <person name="Bunk B."/>
            <person name="Sproeer C."/>
            <person name="Biwer P."/>
            <person name="Reiter S."/>
            <person name="Rabemananjara F.C.E."/>
            <person name="Schulz S."/>
            <person name="Overmann J."/>
            <person name="Vences M."/>
        </authorList>
    </citation>
    <scope>NUCLEOTIDE SEQUENCE [LARGE SCALE GENOMIC DNA]</scope>
    <source>
        <strain evidence="8 9">Mada1488</strain>
    </source>
</reference>
<dbReference type="InterPro" id="IPR016032">
    <property type="entry name" value="Sig_transdc_resp-reg_C-effctor"/>
</dbReference>
<evidence type="ECO:0000313" key="8">
    <source>
        <dbReference type="EMBL" id="QEI06280.1"/>
    </source>
</evidence>
<evidence type="ECO:0000256" key="2">
    <source>
        <dbReference type="ARBA" id="ARBA00023015"/>
    </source>
</evidence>
<evidence type="ECO:0000256" key="4">
    <source>
        <dbReference type="ARBA" id="ARBA00023163"/>
    </source>
</evidence>
<dbReference type="PANTHER" id="PTHR43214:SF41">
    <property type="entry name" value="NITRATE_NITRITE RESPONSE REGULATOR PROTEIN NARP"/>
    <property type="match status" value="1"/>
</dbReference>
<keyword evidence="1 5" id="KW-0597">Phosphoprotein</keyword>
<dbReference type="InterPro" id="IPR039420">
    <property type="entry name" value="WalR-like"/>
</dbReference>
<keyword evidence="2" id="KW-0805">Transcription regulation</keyword>
<dbReference type="SMART" id="SM00421">
    <property type="entry name" value="HTH_LUXR"/>
    <property type="match status" value="1"/>
</dbReference>
<dbReference type="RefSeq" id="WP_148814731.1">
    <property type="nucleotide sequence ID" value="NZ_CP043046.1"/>
</dbReference>
<protein>
    <submittedName>
        <fullName evidence="8">Response regulator transcription factor</fullName>
    </submittedName>
</protein>
<feature type="modified residue" description="4-aspartylphosphate" evidence="5">
    <location>
        <position position="65"/>
    </location>
</feature>
<dbReference type="InterPro" id="IPR001789">
    <property type="entry name" value="Sig_transdc_resp-reg_receiver"/>
</dbReference>